<dbReference type="RefSeq" id="XP_066715014.1">
    <property type="nucleotide sequence ID" value="XM_066859527.1"/>
</dbReference>
<keyword evidence="4" id="KW-1185">Reference proteome</keyword>
<evidence type="ECO:0000256" key="1">
    <source>
        <dbReference type="SAM" id="MobiDB-lite"/>
    </source>
</evidence>
<feature type="transmembrane region" description="Helical" evidence="2">
    <location>
        <begin position="111"/>
        <end position="131"/>
    </location>
</feature>
<feature type="region of interest" description="Disordered" evidence="1">
    <location>
        <begin position="554"/>
        <end position="624"/>
    </location>
</feature>
<comment type="caution">
    <text evidence="3">The sequence shown here is derived from an EMBL/GenBank/DDBJ whole genome shotgun (WGS) entry which is preliminary data.</text>
</comment>
<evidence type="ECO:0000313" key="3">
    <source>
        <dbReference type="EMBL" id="KAK8061752.1"/>
    </source>
</evidence>
<feature type="compositionally biased region" description="Polar residues" evidence="1">
    <location>
        <begin position="554"/>
        <end position="563"/>
    </location>
</feature>
<dbReference type="GeneID" id="92092590"/>
<dbReference type="EMBL" id="JAQQWL010000008">
    <property type="protein sequence ID" value="KAK8061752.1"/>
    <property type="molecule type" value="Genomic_DNA"/>
</dbReference>
<sequence>METDSQVYLGVWTNWSRGSATMGATLTTTRENGNLLIAFTALFVRFLASRFWRIFAILFHQWCSTADSRDTIHHQRQVILRNSSSPESGLMSFIRLMWAWRHTSRRSWSRILPVALFTFFFIGTFTVAGGFSSQISTSGEVLLKGDNCEVSSTEYRGNFTLSTIVYSYWAAFTNNIHNNAEQCYSDQSSGILECSRFVTKAVPTAVMDYDTPCPFKGDICRQNSANLRLDTGHLNSNDVFGLNAPKDETLTVRYVLQCAPLATEGHTFINTFSNHNFTSYNYGEMNGNVTYAVPDLESQYAMMGYKSPSDSFNFVLGVAPWFGLTSKDFDSDRPASQTKLGPLLIWAHLTALFESSLDSIMDSLGSSSLASLISLSQGFMFSIKKKNQWQLDVTQWWHIVLAGLQAKFVNTAQGYTDSTLRPGASKPENVFQWDFCRNQKIRSAQYANFNIFGLVFMYTLGALIIVISFIIEPILGFLQKRGRYNKYAYLEWEGDTAIQLHRVAQDQIGYGQWTHCDQRSPITQLDDLLAPLDICNPKHRMLARDINSTALEESKSYNGSQGLSDEPIPQESSLKHHDDGFPGNASVGARRACSNAHTFGPRGKRFQSVDGDLENYQNRPGTVS</sequence>
<organism evidence="3 4">
    <name type="scientific">Apiospora phragmitis</name>
    <dbReference type="NCBI Taxonomy" id="2905665"/>
    <lineage>
        <taxon>Eukaryota</taxon>
        <taxon>Fungi</taxon>
        <taxon>Dikarya</taxon>
        <taxon>Ascomycota</taxon>
        <taxon>Pezizomycotina</taxon>
        <taxon>Sordariomycetes</taxon>
        <taxon>Xylariomycetidae</taxon>
        <taxon>Amphisphaeriales</taxon>
        <taxon>Apiosporaceae</taxon>
        <taxon>Apiospora</taxon>
    </lineage>
</organism>
<keyword evidence="2" id="KW-0472">Membrane</keyword>
<accession>A0ABR1US73</accession>
<evidence type="ECO:0000313" key="4">
    <source>
        <dbReference type="Proteomes" id="UP001480595"/>
    </source>
</evidence>
<name>A0ABR1US73_9PEZI</name>
<feature type="compositionally biased region" description="Polar residues" evidence="1">
    <location>
        <begin position="615"/>
        <end position="624"/>
    </location>
</feature>
<keyword evidence="2" id="KW-0812">Transmembrane</keyword>
<feature type="transmembrane region" description="Helical" evidence="2">
    <location>
        <begin position="451"/>
        <end position="478"/>
    </location>
</feature>
<protein>
    <submittedName>
        <fullName evidence="3">Uncharacterized protein</fullName>
    </submittedName>
</protein>
<reference evidence="3 4" key="1">
    <citation type="submission" date="2023-01" db="EMBL/GenBank/DDBJ databases">
        <title>Analysis of 21 Apiospora genomes using comparative genomics revels a genus with tremendous synthesis potential of carbohydrate active enzymes and secondary metabolites.</title>
        <authorList>
            <person name="Sorensen T."/>
        </authorList>
    </citation>
    <scope>NUCLEOTIDE SEQUENCE [LARGE SCALE GENOMIC DNA]</scope>
    <source>
        <strain evidence="3 4">CBS 135458</strain>
    </source>
</reference>
<gene>
    <name evidence="3" type="ORF">PG994_008118</name>
</gene>
<evidence type="ECO:0000256" key="2">
    <source>
        <dbReference type="SAM" id="Phobius"/>
    </source>
</evidence>
<dbReference type="Proteomes" id="UP001480595">
    <property type="component" value="Unassembled WGS sequence"/>
</dbReference>
<keyword evidence="2" id="KW-1133">Transmembrane helix</keyword>
<proteinExistence type="predicted"/>